<sequence length="16" mass="1891">MLAFNCLKKLKLELRA</sequence>
<evidence type="ECO:0000313" key="1">
    <source>
        <dbReference type="EMBL" id="MBW87272.1"/>
    </source>
</evidence>
<reference evidence="1" key="1">
    <citation type="submission" date="2018-02" db="EMBL/GenBank/DDBJ databases">
        <title>Rhizophora mucronata_Transcriptome.</title>
        <authorList>
            <person name="Meera S.P."/>
            <person name="Sreeshan A."/>
            <person name="Augustine A."/>
        </authorList>
    </citation>
    <scope>NUCLEOTIDE SEQUENCE</scope>
    <source>
        <tissue evidence="1">Leaf</tissue>
    </source>
</reference>
<dbReference type="AlphaFoldDB" id="A0A2P2J1B2"/>
<protein>
    <submittedName>
        <fullName evidence="1">Katanin p60 ATPase-containing subunit A1</fullName>
    </submittedName>
</protein>
<proteinExistence type="predicted"/>
<dbReference type="EMBL" id="GGEC01006789">
    <property type="protein sequence ID" value="MBW87272.1"/>
    <property type="molecule type" value="Transcribed_RNA"/>
</dbReference>
<accession>A0A2P2J1B2</accession>
<organism evidence="1">
    <name type="scientific">Rhizophora mucronata</name>
    <name type="common">Asiatic mangrove</name>
    <dbReference type="NCBI Taxonomy" id="61149"/>
    <lineage>
        <taxon>Eukaryota</taxon>
        <taxon>Viridiplantae</taxon>
        <taxon>Streptophyta</taxon>
        <taxon>Embryophyta</taxon>
        <taxon>Tracheophyta</taxon>
        <taxon>Spermatophyta</taxon>
        <taxon>Magnoliopsida</taxon>
        <taxon>eudicotyledons</taxon>
        <taxon>Gunneridae</taxon>
        <taxon>Pentapetalae</taxon>
        <taxon>rosids</taxon>
        <taxon>fabids</taxon>
        <taxon>Malpighiales</taxon>
        <taxon>Rhizophoraceae</taxon>
        <taxon>Rhizophora</taxon>
    </lineage>
</organism>
<name>A0A2P2J1B2_RHIMU</name>